<dbReference type="Proteomes" id="UP000002640">
    <property type="component" value="Unassembled WGS sequence"/>
</dbReference>
<protein>
    <submittedName>
        <fullName evidence="1">Uncharacterized protein</fullName>
    </submittedName>
</protein>
<evidence type="ECO:0000313" key="1">
    <source>
        <dbReference type="EMBL" id="EGZ29387.1"/>
    </source>
</evidence>
<accession>G4YHR9</accession>
<dbReference type="KEGG" id="psoj:PHYSODRAFT_422651"/>
<gene>
    <name evidence="1" type="ORF">PHYSODRAFT_422651</name>
</gene>
<dbReference type="InParanoid" id="G4YHR9"/>
<evidence type="ECO:0000313" key="2">
    <source>
        <dbReference type="Proteomes" id="UP000002640"/>
    </source>
</evidence>
<dbReference type="RefSeq" id="XP_009516662.1">
    <property type="nucleotide sequence ID" value="XM_009518367.1"/>
</dbReference>
<reference evidence="1 2" key="1">
    <citation type="journal article" date="2006" name="Science">
        <title>Phytophthora genome sequences uncover evolutionary origins and mechanisms of pathogenesis.</title>
        <authorList>
            <person name="Tyler B.M."/>
            <person name="Tripathy S."/>
            <person name="Zhang X."/>
            <person name="Dehal P."/>
            <person name="Jiang R.H."/>
            <person name="Aerts A."/>
            <person name="Arredondo F.D."/>
            <person name="Baxter L."/>
            <person name="Bensasson D."/>
            <person name="Beynon J.L."/>
            <person name="Chapman J."/>
            <person name="Damasceno C.M."/>
            <person name="Dorrance A.E."/>
            <person name="Dou D."/>
            <person name="Dickerman A.W."/>
            <person name="Dubchak I.L."/>
            <person name="Garbelotto M."/>
            <person name="Gijzen M."/>
            <person name="Gordon S.G."/>
            <person name="Govers F."/>
            <person name="Grunwald N.J."/>
            <person name="Huang W."/>
            <person name="Ivors K.L."/>
            <person name="Jones R.W."/>
            <person name="Kamoun S."/>
            <person name="Krampis K."/>
            <person name="Lamour K.H."/>
            <person name="Lee M.K."/>
            <person name="McDonald W.H."/>
            <person name="Medina M."/>
            <person name="Meijer H.J."/>
            <person name="Nordberg E.K."/>
            <person name="Maclean D.J."/>
            <person name="Ospina-Giraldo M.D."/>
            <person name="Morris P.F."/>
            <person name="Phuntumart V."/>
            <person name="Putnam N.H."/>
            <person name="Rash S."/>
            <person name="Rose J.K."/>
            <person name="Sakihama Y."/>
            <person name="Salamov A.A."/>
            <person name="Savidor A."/>
            <person name="Scheuring C.F."/>
            <person name="Smith B.M."/>
            <person name="Sobral B.W."/>
            <person name="Terry A."/>
            <person name="Torto-Alalibo T.A."/>
            <person name="Win J."/>
            <person name="Xu Z."/>
            <person name="Zhang H."/>
            <person name="Grigoriev I.V."/>
            <person name="Rokhsar D.S."/>
            <person name="Boore J.L."/>
        </authorList>
    </citation>
    <scope>NUCLEOTIDE SEQUENCE [LARGE SCALE GENOMIC DNA]</scope>
    <source>
        <strain evidence="1 2">P6497</strain>
    </source>
</reference>
<feature type="non-terminal residue" evidence="1">
    <location>
        <position position="1"/>
    </location>
</feature>
<keyword evidence="2" id="KW-1185">Reference proteome</keyword>
<feature type="non-terminal residue" evidence="1">
    <location>
        <position position="66"/>
    </location>
</feature>
<name>G4YHR9_PHYSP</name>
<dbReference type="EMBL" id="JH159151">
    <property type="protein sequence ID" value="EGZ29387.1"/>
    <property type="molecule type" value="Genomic_DNA"/>
</dbReference>
<dbReference type="GeneID" id="20652215"/>
<dbReference type="AlphaFoldDB" id="G4YHR9"/>
<organism evidence="1 2">
    <name type="scientific">Phytophthora sojae (strain P6497)</name>
    <name type="common">Soybean stem and root rot agent</name>
    <name type="synonym">Phytophthora megasperma f. sp. glycines</name>
    <dbReference type="NCBI Taxonomy" id="1094619"/>
    <lineage>
        <taxon>Eukaryota</taxon>
        <taxon>Sar</taxon>
        <taxon>Stramenopiles</taxon>
        <taxon>Oomycota</taxon>
        <taxon>Peronosporomycetes</taxon>
        <taxon>Peronosporales</taxon>
        <taxon>Peronosporaceae</taxon>
        <taxon>Phytophthora</taxon>
    </lineage>
</organism>
<sequence>RNTKDSTSVQLDHGTWSDDWKWSQLHEWIDASIIQLVFRIRKVGLEFHTQHELNSWHDSPYRYRLV</sequence>
<proteinExistence type="predicted"/>
<dbReference type="OMA" id="QLDHGTW"/>